<protein>
    <submittedName>
        <fullName evidence="2">Kelch domain-containing protein</fullName>
    </submittedName>
</protein>
<proteinExistence type="predicted"/>
<dbReference type="EMBL" id="JAAOAO010000805">
    <property type="protein sequence ID" value="KAF5531192.1"/>
    <property type="molecule type" value="Genomic_DNA"/>
</dbReference>
<feature type="signal peptide" evidence="1">
    <location>
        <begin position="1"/>
        <end position="17"/>
    </location>
</feature>
<keyword evidence="3" id="KW-1185">Reference proteome</keyword>
<dbReference type="AlphaFoldDB" id="A0A8H5I7X2"/>
<evidence type="ECO:0000313" key="3">
    <source>
        <dbReference type="Proteomes" id="UP000574317"/>
    </source>
</evidence>
<dbReference type="Gene3D" id="2.120.10.80">
    <property type="entry name" value="Kelch-type beta propeller"/>
    <property type="match status" value="2"/>
</dbReference>
<sequence>MIFSSISLLSLLSGALASAVPQGANTWKTLPSIPIASRQEHGVVALDEKTIAIIGGIVPNREANGFETTARVNGFETTALMQFFNTRSNSWRRYVTEAPVKVNHPNVAAVNGKIYLLGGLSDIDNGAWRAFPDSWAYNPDVNEWTELDPVPESEERGSAAIGVYGNIIYMAGGMRTLEPIGPGGEQDTVDFVSAFNTKTSQWIDLPSAAKKLPEGRDHATASIVGTKFYVLGGRLRGQRNVKDTVFILDLEDLEAGWTTSEARMPTPRGGAVSGTIGTKVYVLGGEGNTASESEGMFDQIEVFDTTTGKWEELGTMKLPRHGGAAVAIKGGIYLPGGGIAEGGSPVDTLDVYWP</sequence>
<dbReference type="InterPro" id="IPR015915">
    <property type="entry name" value="Kelch-typ_b-propeller"/>
</dbReference>
<gene>
    <name evidence="2" type="ORF">FNAPI_13343</name>
</gene>
<feature type="chain" id="PRO_5034964670" evidence="1">
    <location>
        <begin position="18"/>
        <end position="354"/>
    </location>
</feature>
<dbReference type="Pfam" id="PF01344">
    <property type="entry name" value="Kelch_1"/>
    <property type="match status" value="1"/>
</dbReference>
<accession>A0A8H5I7X2</accession>
<dbReference type="InterPro" id="IPR006652">
    <property type="entry name" value="Kelch_1"/>
</dbReference>
<organism evidence="2 3">
    <name type="scientific">Fusarium napiforme</name>
    <dbReference type="NCBI Taxonomy" id="42672"/>
    <lineage>
        <taxon>Eukaryota</taxon>
        <taxon>Fungi</taxon>
        <taxon>Dikarya</taxon>
        <taxon>Ascomycota</taxon>
        <taxon>Pezizomycotina</taxon>
        <taxon>Sordariomycetes</taxon>
        <taxon>Hypocreomycetidae</taxon>
        <taxon>Hypocreales</taxon>
        <taxon>Nectriaceae</taxon>
        <taxon>Fusarium</taxon>
        <taxon>Fusarium fujikuroi species complex</taxon>
    </lineage>
</organism>
<evidence type="ECO:0000313" key="2">
    <source>
        <dbReference type="EMBL" id="KAF5531192.1"/>
    </source>
</evidence>
<reference evidence="2 3" key="1">
    <citation type="submission" date="2020-05" db="EMBL/GenBank/DDBJ databases">
        <title>Identification and distribution of gene clusters putatively required for synthesis of sphingolipid metabolism inhibitors in phylogenetically diverse species of the filamentous fungus Fusarium.</title>
        <authorList>
            <person name="Kim H.-S."/>
            <person name="Busman M."/>
            <person name="Brown D.W."/>
            <person name="Divon H."/>
            <person name="Uhlig S."/>
            <person name="Proctor R.H."/>
        </authorList>
    </citation>
    <scope>NUCLEOTIDE SEQUENCE [LARGE SCALE GENOMIC DNA]</scope>
    <source>
        <strain evidence="2 3">NRRL 25196</strain>
    </source>
</reference>
<evidence type="ECO:0000256" key="1">
    <source>
        <dbReference type="SAM" id="SignalP"/>
    </source>
</evidence>
<dbReference type="PANTHER" id="PTHR45632">
    <property type="entry name" value="LD33804P"/>
    <property type="match status" value="1"/>
</dbReference>
<dbReference type="SUPFAM" id="SSF117281">
    <property type="entry name" value="Kelch motif"/>
    <property type="match status" value="1"/>
</dbReference>
<name>A0A8H5I7X2_9HYPO</name>
<keyword evidence="1" id="KW-0732">Signal</keyword>
<comment type="caution">
    <text evidence="2">The sequence shown here is derived from an EMBL/GenBank/DDBJ whole genome shotgun (WGS) entry which is preliminary data.</text>
</comment>
<dbReference type="SMART" id="SM00612">
    <property type="entry name" value="Kelch"/>
    <property type="match status" value="4"/>
</dbReference>
<dbReference type="Pfam" id="PF24681">
    <property type="entry name" value="Kelch_KLHDC2_KLHL20_DRC7"/>
    <property type="match status" value="1"/>
</dbReference>
<dbReference type="Proteomes" id="UP000574317">
    <property type="component" value="Unassembled WGS sequence"/>
</dbReference>